<dbReference type="GO" id="GO:0000398">
    <property type="term" value="P:mRNA splicing, via spliceosome"/>
    <property type="evidence" value="ECO:0007669"/>
    <property type="project" value="TreeGrafter"/>
</dbReference>
<feature type="repeat" description="WD" evidence="3">
    <location>
        <begin position="377"/>
        <end position="418"/>
    </location>
</feature>
<keyword evidence="1 3" id="KW-0853">WD repeat</keyword>
<evidence type="ECO:0000256" key="3">
    <source>
        <dbReference type="PROSITE-ProRule" id="PRU00221"/>
    </source>
</evidence>
<keyword evidence="4" id="KW-0418">Kinase</keyword>
<dbReference type="Pfam" id="PF13365">
    <property type="entry name" value="Trypsin_2"/>
    <property type="match status" value="1"/>
</dbReference>
<dbReference type="PANTHER" id="PTHR19846">
    <property type="entry name" value="WD40 REPEAT PROTEIN"/>
    <property type="match status" value="1"/>
</dbReference>
<dbReference type="SUPFAM" id="SSF50494">
    <property type="entry name" value="Trypsin-like serine proteases"/>
    <property type="match status" value="1"/>
</dbReference>
<dbReference type="PROSITE" id="PS50294">
    <property type="entry name" value="WD_REPEATS_REGION"/>
    <property type="match status" value="6"/>
</dbReference>
<keyword evidence="2" id="KW-0677">Repeat</keyword>
<dbReference type="GO" id="GO:0004674">
    <property type="term" value="F:protein serine/threonine kinase activity"/>
    <property type="evidence" value="ECO:0007669"/>
    <property type="project" value="UniProtKB-KW"/>
</dbReference>
<dbReference type="PROSITE" id="PS00678">
    <property type="entry name" value="WD_REPEATS_1"/>
    <property type="match status" value="4"/>
</dbReference>
<comment type="caution">
    <text evidence="4">The sequence shown here is derived from an EMBL/GenBank/DDBJ whole genome shotgun (WGS) entry which is preliminary data.</text>
</comment>
<dbReference type="RefSeq" id="WP_063871128.1">
    <property type="nucleotide sequence ID" value="NZ_CAWMRI010000010.1"/>
</dbReference>
<dbReference type="PRINTS" id="PR00320">
    <property type="entry name" value="GPROTEINBRPT"/>
</dbReference>
<dbReference type="Proteomes" id="UP000076555">
    <property type="component" value="Unassembled WGS sequence"/>
</dbReference>
<dbReference type="EMBL" id="LWAJ01000010">
    <property type="protein sequence ID" value="KZL51711.1"/>
    <property type="molecule type" value="Genomic_DNA"/>
</dbReference>
<dbReference type="InterPro" id="IPR020472">
    <property type="entry name" value="WD40_PAC1"/>
</dbReference>
<dbReference type="Gene3D" id="2.40.10.120">
    <property type="match status" value="1"/>
</dbReference>
<dbReference type="CDD" id="cd00200">
    <property type="entry name" value="WD40"/>
    <property type="match status" value="1"/>
</dbReference>
<feature type="repeat" description="WD" evidence="3">
    <location>
        <begin position="335"/>
        <end position="376"/>
    </location>
</feature>
<protein>
    <submittedName>
        <fullName evidence="4">Serine/threonine protein kinase</fullName>
    </submittedName>
</protein>
<dbReference type="SMART" id="SM00320">
    <property type="entry name" value="WD40"/>
    <property type="match status" value="7"/>
</dbReference>
<name>A0A166KZ55_NODSP</name>
<dbReference type="OrthoDB" id="494465at2"/>
<reference evidence="4 5" key="1">
    <citation type="submission" date="2016-04" db="EMBL/GenBank/DDBJ databases">
        <title>Draft Genome Assembly of the Bloom-forming Cyanobacterium Nodularia spumigena Strain CENA596 in Shrimp Production Ponds.</title>
        <authorList>
            <person name="Popin R.V."/>
            <person name="Rigonato J."/>
            <person name="Abreu V.A."/>
            <person name="Andreote A.P."/>
            <person name="Silveira S.B."/>
            <person name="Odebrecht C."/>
            <person name="Fiore M.F."/>
        </authorList>
    </citation>
    <scope>NUCLEOTIDE SEQUENCE [LARGE SCALE GENOMIC DNA]</scope>
    <source>
        <strain evidence="4 5">CENA596</strain>
    </source>
</reference>
<dbReference type="InterPro" id="IPR009003">
    <property type="entry name" value="Peptidase_S1_PA"/>
</dbReference>
<evidence type="ECO:0000256" key="1">
    <source>
        <dbReference type="ARBA" id="ARBA00022574"/>
    </source>
</evidence>
<feature type="repeat" description="WD" evidence="3">
    <location>
        <begin position="503"/>
        <end position="537"/>
    </location>
</feature>
<keyword evidence="4" id="KW-0808">Transferase</keyword>
<feature type="repeat" description="WD" evidence="3">
    <location>
        <begin position="419"/>
        <end position="460"/>
    </location>
</feature>
<dbReference type="PROSITE" id="PS50082">
    <property type="entry name" value="WD_REPEATS_2"/>
    <property type="match status" value="6"/>
</dbReference>
<accession>A0A166KZ55</accession>
<dbReference type="InterPro" id="IPR015943">
    <property type="entry name" value="WD40/YVTN_repeat-like_dom_sf"/>
</dbReference>
<sequence>MKFSQGLGVILGTATLALVQLQAISTLAPVKVDNIAKQITVIIGGLDGKGSGVIVARKGNTYTVLTAHHVIKKPGVYDIITPDGQKYPVERSQRLGELDLALLKFTSSRNYTIAQVANSSAVQEGATVYHAGFPVAPGSRTYLLIPAELSSRGTGEILGYDLFFTGQPKPGVSGGPILDERGLVIGIYGKAEDDLDTEGVQGIPIEKIPNLESIATVVPWANPTLLATLTGHSKGVYSVAFSPDGRTLASGGDYRVIKLWNLQTQQQISTYFDLTEDSLSLVSSVAFSPDGRTLVSRSLDILSTSRTIKLWNLQTQQEFATLTGHSDEDVLTIGPDGHILASGIVAISPDGRTLASGSFDGTIKLWNLQTQREIATLTGHSGSINSVAFSPDGRTLASGSWDNTIKLWNLQTQREIATLTGHSGSINSVAFSPDGRTLASGSFDGTIKLWNLQTQREIATLTGHSDGVISVAISPDGRTLASGSFDGTIKLWNLQTQREIATLTGHSGSINSVAFSPDGRALASGGKDGTIKLWQYL</sequence>
<dbReference type="SUPFAM" id="SSF50978">
    <property type="entry name" value="WD40 repeat-like"/>
    <property type="match status" value="1"/>
</dbReference>
<evidence type="ECO:0000256" key="2">
    <source>
        <dbReference type="ARBA" id="ARBA00022737"/>
    </source>
</evidence>
<evidence type="ECO:0000313" key="5">
    <source>
        <dbReference type="Proteomes" id="UP000076555"/>
    </source>
</evidence>
<dbReference type="Gene3D" id="2.130.10.10">
    <property type="entry name" value="YVTN repeat-like/Quinoprotein amine dehydrogenase"/>
    <property type="match status" value="4"/>
</dbReference>
<dbReference type="GO" id="GO:0030621">
    <property type="term" value="F:U4 snRNA binding"/>
    <property type="evidence" value="ECO:0007669"/>
    <property type="project" value="TreeGrafter"/>
</dbReference>
<organism evidence="4 5">
    <name type="scientific">Nodularia spumigena CENA596</name>
    <dbReference type="NCBI Taxonomy" id="1819295"/>
    <lineage>
        <taxon>Bacteria</taxon>
        <taxon>Bacillati</taxon>
        <taxon>Cyanobacteriota</taxon>
        <taxon>Cyanophyceae</taxon>
        <taxon>Nostocales</taxon>
        <taxon>Nodulariaceae</taxon>
        <taxon>Nodularia</taxon>
    </lineage>
</organism>
<dbReference type="Pfam" id="PF00400">
    <property type="entry name" value="WD40"/>
    <property type="match status" value="7"/>
</dbReference>
<dbReference type="GO" id="GO:0017070">
    <property type="term" value="F:U6 snRNA binding"/>
    <property type="evidence" value="ECO:0007669"/>
    <property type="project" value="TreeGrafter"/>
</dbReference>
<feature type="repeat" description="WD" evidence="3">
    <location>
        <begin position="461"/>
        <end position="502"/>
    </location>
</feature>
<proteinExistence type="predicted"/>
<keyword evidence="4" id="KW-0723">Serine/threonine-protein kinase</keyword>
<dbReference type="AlphaFoldDB" id="A0A166KZ55"/>
<dbReference type="PANTHER" id="PTHR19846:SF0">
    <property type="entry name" value="PRE-MRNA PROCESSING FACTOR 4"/>
    <property type="match status" value="1"/>
</dbReference>
<evidence type="ECO:0000313" key="4">
    <source>
        <dbReference type="EMBL" id="KZL51711.1"/>
    </source>
</evidence>
<feature type="repeat" description="WD" evidence="3">
    <location>
        <begin position="229"/>
        <end position="270"/>
    </location>
</feature>
<dbReference type="InterPro" id="IPR019775">
    <property type="entry name" value="WD40_repeat_CS"/>
</dbReference>
<gene>
    <name evidence="4" type="ORF">A2T98_00710</name>
</gene>
<dbReference type="InterPro" id="IPR036322">
    <property type="entry name" value="WD40_repeat_dom_sf"/>
</dbReference>
<dbReference type="InterPro" id="IPR001680">
    <property type="entry name" value="WD40_rpt"/>
</dbReference>